<dbReference type="InterPro" id="IPR016181">
    <property type="entry name" value="Acyl_CoA_acyltransferase"/>
</dbReference>
<reference evidence="2 3" key="1">
    <citation type="submission" date="2022-01" db="EMBL/GenBank/DDBJ databases">
        <title>Whole genome-based taxonomy of the Shewanellaceae.</title>
        <authorList>
            <person name="Martin-Rodriguez A.J."/>
        </authorList>
    </citation>
    <scope>NUCLEOTIDE SEQUENCE [LARGE SCALE GENOMIC DNA]</scope>
    <source>
        <strain evidence="2 3">DSM 17177</strain>
    </source>
</reference>
<evidence type="ECO:0000313" key="3">
    <source>
        <dbReference type="Proteomes" id="UP001203423"/>
    </source>
</evidence>
<dbReference type="PANTHER" id="PTHR43451">
    <property type="entry name" value="ACETYLTRANSFERASE (GNAT) FAMILY PROTEIN"/>
    <property type="match status" value="1"/>
</dbReference>
<dbReference type="CDD" id="cd04301">
    <property type="entry name" value="NAT_SF"/>
    <property type="match status" value="1"/>
</dbReference>
<feature type="domain" description="N-acetyltransferase" evidence="1">
    <location>
        <begin position="12"/>
        <end position="164"/>
    </location>
</feature>
<dbReference type="PANTHER" id="PTHR43451:SF1">
    <property type="entry name" value="ACETYLTRANSFERASE"/>
    <property type="match status" value="1"/>
</dbReference>
<gene>
    <name evidence="2" type="ORF">L2764_02450</name>
</gene>
<keyword evidence="2" id="KW-0808">Transferase</keyword>
<dbReference type="Gene3D" id="3.40.630.30">
    <property type="match status" value="1"/>
</dbReference>
<dbReference type="EMBL" id="JAKIKS010000005">
    <property type="protein sequence ID" value="MCL1123370.1"/>
    <property type="molecule type" value="Genomic_DNA"/>
</dbReference>
<organism evidence="2 3">
    <name type="scientific">Shewanella surugensis</name>
    <dbReference type="NCBI Taxonomy" id="212020"/>
    <lineage>
        <taxon>Bacteria</taxon>
        <taxon>Pseudomonadati</taxon>
        <taxon>Pseudomonadota</taxon>
        <taxon>Gammaproteobacteria</taxon>
        <taxon>Alteromonadales</taxon>
        <taxon>Shewanellaceae</taxon>
        <taxon>Shewanella</taxon>
    </lineage>
</organism>
<proteinExistence type="predicted"/>
<dbReference type="InterPro" id="IPR000182">
    <property type="entry name" value="GNAT_dom"/>
</dbReference>
<dbReference type="RefSeq" id="WP_248938658.1">
    <property type="nucleotide sequence ID" value="NZ_JAKIKS010000005.1"/>
</dbReference>
<sequence>MNEIKQATKHVIHIREYCPTDAIHTWALFFNTIRHVNIRDYSLKQVTAWAPDEFDLGVWQQKMAKIKPFIAEINGVIVGYADLQVDGYIDHFFCHHEYQGQGVGKALMTHILTQSQLCGIRRCYSDVSITAKPFYKHLGFQVLKQQEVIIRGEKLTHYKMGKAV</sequence>
<dbReference type="Pfam" id="PF13673">
    <property type="entry name" value="Acetyltransf_10"/>
    <property type="match status" value="1"/>
</dbReference>
<accession>A0ABT0L7J7</accession>
<dbReference type="SUPFAM" id="SSF55729">
    <property type="entry name" value="Acyl-CoA N-acyltransferases (Nat)"/>
    <property type="match status" value="1"/>
</dbReference>
<keyword evidence="2" id="KW-0012">Acyltransferase</keyword>
<dbReference type="EC" id="2.3.1.-" evidence="2"/>
<comment type="caution">
    <text evidence="2">The sequence shown here is derived from an EMBL/GenBank/DDBJ whole genome shotgun (WGS) entry which is preliminary data.</text>
</comment>
<dbReference type="PROSITE" id="PS51186">
    <property type="entry name" value="GNAT"/>
    <property type="match status" value="1"/>
</dbReference>
<dbReference type="InterPro" id="IPR052564">
    <property type="entry name" value="N-acetyltrans/Recomb-assoc"/>
</dbReference>
<name>A0ABT0L7J7_9GAMM</name>
<evidence type="ECO:0000259" key="1">
    <source>
        <dbReference type="PROSITE" id="PS51186"/>
    </source>
</evidence>
<protein>
    <submittedName>
        <fullName evidence="2">GNAT family N-acetyltransferase</fullName>
        <ecNumber evidence="2">2.3.1.-</ecNumber>
    </submittedName>
</protein>
<keyword evidence="3" id="KW-1185">Reference proteome</keyword>
<dbReference type="Proteomes" id="UP001203423">
    <property type="component" value="Unassembled WGS sequence"/>
</dbReference>
<evidence type="ECO:0000313" key="2">
    <source>
        <dbReference type="EMBL" id="MCL1123370.1"/>
    </source>
</evidence>
<dbReference type="GO" id="GO:0016746">
    <property type="term" value="F:acyltransferase activity"/>
    <property type="evidence" value="ECO:0007669"/>
    <property type="project" value="UniProtKB-KW"/>
</dbReference>